<organism evidence="1">
    <name type="scientific">marine sediment metagenome</name>
    <dbReference type="NCBI Taxonomy" id="412755"/>
    <lineage>
        <taxon>unclassified sequences</taxon>
        <taxon>metagenomes</taxon>
        <taxon>ecological metagenomes</taxon>
    </lineage>
</organism>
<proteinExistence type="predicted"/>
<accession>X1FF70</accession>
<evidence type="ECO:0000313" key="1">
    <source>
        <dbReference type="EMBL" id="GAH31175.1"/>
    </source>
</evidence>
<reference evidence="1" key="1">
    <citation type="journal article" date="2014" name="Front. Microbiol.">
        <title>High frequency of phylogenetically diverse reductive dehalogenase-homologous genes in deep subseafloor sedimentary metagenomes.</title>
        <authorList>
            <person name="Kawai M."/>
            <person name="Futagami T."/>
            <person name="Toyoda A."/>
            <person name="Takaki Y."/>
            <person name="Nishi S."/>
            <person name="Hori S."/>
            <person name="Arai W."/>
            <person name="Tsubouchi T."/>
            <person name="Morono Y."/>
            <person name="Uchiyama I."/>
            <person name="Ito T."/>
            <person name="Fujiyama A."/>
            <person name="Inagaki F."/>
            <person name="Takami H."/>
        </authorList>
    </citation>
    <scope>NUCLEOTIDE SEQUENCE</scope>
    <source>
        <strain evidence="1">Expedition CK06-06</strain>
    </source>
</reference>
<dbReference type="EMBL" id="BARU01001473">
    <property type="protein sequence ID" value="GAH31175.1"/>
    <property type="molecule type" value="Genomic_DNA"/>
</dbReference>
<gene>
    <name evidence="1" type="ORF">S03H2_03863</name>
</gene>
<evidence type="ECO:0008006" key="2">
    <source>
        <dbReference type="Google" id="ProtNLM"/>
    </source>
</evidence>
<protein>
    <recommendedName>
        <fullName evidence="2">Carboxypeptidase regulatory-like domain-containing protein</fullName>
    </recommendedName>
</protein>
<dbReference type="SUPFAM" id="SSF49478">
    <property type="entry name" value="Cna protein B-type domain"/>
    <property type="match status" value="1"/>
</dbReference>
<comment type="caution">
    <text evidence="1">The sequence shown here is derived from an EMBL/GenBank/DDBJ whole genome shotgun (WGS) entry which is preliminary data.</text>
</comment>
<dbReference type="AlphaFoldDB" id="X1FF70"/>
<sequence>MKKLKSTLILFIINFIFITSLAYATTVRGRLDRFGLLGIAPASDIQVTLYSRVAEESSVPSSTGSDGMYYFHDVTPGVYVIEIGFQGFNHEPLKYEVEALDQEYTNISPILIN</sequence>
<name>X1FF70_9ZZZZ</name>